<name>A0ABV5TNH7_9ACTN</name>
<dbReference type="Proteomes" id="UP001589610">
    <property type="component" value="Unassembled WGS sequence"/>
</dbReference>
<dbReference type="InterPro" id="IPR055912">
    <property type="entry name" value="DUF7489"/>
</dbReference>
<evidence type="ECO:0000313" key="3">
    <source>
        <dbReference type="Proteomes" id="UP001589610"/>
    </source>
</evidence>
<dbReference type="RefSeq" id="WP_344749904.1">
    <property type="nucleotide sequence ID" value="NZ_BAAAWW010000211.1"/>
</dbReference>
<comment type="caution">
    <text evidence="2">The sequence shown here is derived from an EMBL/GenBank/DDBJ whole genome shotgun (WGS) entry which is preliminary data.</text>
</comment>
<gene>
    <name evidence="2" type="ORF">ACFFRH_34295</name>
</gene>
<accession>A0ABV5TNH7</accession>
<evidence type="ECO:0000259" key="1">
    <source>
        <dbReference type="Pfam" id="PF24315"/>
    </source>
</evidence>
<organism evidence="2 3">
    <name type="scientific">Streptosporangium vulgare</name>
    <dbReference type="NCBI Taxonomy" id="46190"/>
    <lineage>
        <taxon>Bacteria</taxon>
        <taxon>Bacillati</taxon>
        <taxon>Actinomycetota</taxon>
        <taxon>Actinomycetes</taxon>
        <taxon>Streptosporangiales</taxon>
        <taxon>Streptosporangiaceae</taxon>
        <taxon>Streptosporangium</taxon>
    </lineage>
</organism>
<reference evidence="2 3" key="1">
    <citation type="submission" date="2024-09" db="EMBL/GenBank/DDBJ databases">
        <authorList>
            <person name="Sun Q."/>
            <person name="Mori K."/>
        </authorList>
    </citation>
    <scope>NUCLEOTIDE SEQUENCE [LARGE SCALE GENOMIC DNA]</scope>
    <source>
        <strain evidence="2 3">JCM 3028</strain>
    </source>
</reference>
<proteinExistence type="predicted"/>
<keyword evidence="3" id="KW-1185">Reference proteome</keyword>
<evidence type="ECO:0000313" key="2">
    <source>
        <dbReference type="EMBL" id="MFB9680574.1"/>
    </source>
</evidence>
<dbReference type="EMBL" id="JBHMBS010000024">
    <property type="protein sequence ID" value="MFB9680574.1"/>
    <property type="molecule type" value="Genomic_DNA"/>
</dbReference>
<protein>
    <recommendedName>
        <fullName evidence="1">DUF7489 domain-containing protein</fullName>
    </recommendedName>
</protein>
<sequence>MSNEQAWEAVVVSKSRAPLDGSNLYRRVTVRHDDGPEEKIRVAREAWKQIEVGDRVMKEAGQDPRRA</sequence>
<feature type="domain" description="DUF7489" evidence="1">
    <location>
        <begin position="3"/>
        <end position="66"/>
    </location>
</feature>
<dbReference type="Pfam" id="PF24315">
    <property type="entry name" value="DUF7489"/>
    <property type="match status" value="1"/>
</dbReference>